<dbReference type="Proteomes" id="UP000198561">
    <property type="component" value="Unassembled WGS sequence"/>
</dbReference>
<name>A0A1H6I0C8_CHRCI</name>
<accession>A0A1H6I0C8</accession>
<evidence type="ECO:0008006" key="3">
    <source>
        <dbReference type="Google" id="ProtNLM"/>
    </source>
</evidence>
<evidence type="ECO:0000313" key="2">
    <source>
        <dbReference type="Proteomes" id="UP000198561"/>
    </source>
</evidence>
<dbReference type="AlphaFoldDB" id="A0A1H6I0C8"/>
<protein>
    <recommendedName>
        <fullName evidence="3">Preprotein translocase subunit SecB</fullName>
    </recommendedName>
</protein>
<gene>
    <name evidence="1" type="ORF">SAMN05421593_3707</name>
</gene>
<dbReference type="EMBL" id="FNWQ01000005">
    <property type="protein sequence ID" value="SEH39913.1"/>
    <property type="molecule type" value="Genomic_DNA"/>
</dbReference>
<evidence type="ECO:0000313" key="1">
    <source>
        <dbReference type="EMBL" id="SEH39913.1"/>
    </source>
</evidence>
<proteinExistence type="predicted"/>
<organism evidence="1 2">
    <name type="scientific">Chryseobacterium culicis</name>
    <dbReference type="NCBI Taxonomy" id="680127"/>
    <lineage>
        <taxon>Bacteria</taxon>
        <taxon>Pseudomonadati</taxon>
        <taxon>Bacteroidota</taxon>
        <taxon>Flavobacteriia</taxon>
        <taxon>Flavobacteriales</taxon>
        <taxon>Weeksellaceae</taxon>
        <taxon>Chryseobacterium group</taxon>
        <taxon>Chryseobacterium</taxon>
    </lineage>
</organism>
<dbReference type="OrthoDB" id="1349564at2"/>
<reference evidence="1 2" key="1">
    <citation type="submission" date="2016-10" db="EMBL/GenBank/DDBJ databases">
        <authorList>
            <person name="de Groot N.N."/>
        </authorList>
    </citation>
    <scope>NUCLEOTIDE SEQUENCE [LARGE SCALE GENOMIC DNA]</scope>
    <source>
        <strain evidence="1 2">DSM 23031</strain>
    </source>
</reference>
<sequence length="155" mass="17814">MSQEKSNSHKFDPHKLHLIEFFITNESIIQPETFSKESITEYDSKIGVAVAFNIADKLIRLEYDIELNTNSENEKEAKAMFSAIFIYEYEDFSRIVRVVDKQIKASAHLGSIIFSVSHSTMRGILLMKLSNTVLSDFILPITDPAMEKYMVKKEN</sequence>
<dbReference type="STRING" id="680127.SAMN05421593_3707"/>
<dbReference type="RefSeq" id="WP_089694436.1">
    <property type="nucleotide sequence ID" value="NZ_FNWQ01000005.1"/>
</dbReference>